<keyword evidence="1 5" id="KW-0597">Phosphoprotein</keyword>
<dbReference type="SMART" id="SM00421">
    <property type="entry name" value="HTH_LUXR"/>
    <property type="match status" value="1"/>
</dbReference>
<dbReference type="InterPro" id="IPR011006">
    <property type="entry name" value="CheY-like_superfamily"/>
</dbReference>
<feature type="modified residue" description="4-aspartylphosphate" evidence="5">
    <location>
        <position position="57"/>
    </location>
</feature>
<feature type="domain" description="Response regulatory" evidence="7">
    <location>
        <begin position="6"/>
        <end position="122"/>
    </location>
</feature>
<dbReference type="PRINTS" id="PR00038">
    <property type="entry name" value="HTHLUXR"/>
</dbReference>
<dbReference type="Pfam" id="PF00196">
    <property type="entry name" value="GerE"/>
    <property type="match status" value="1"/>
</dbReference>
<dbReference type="PANTHER" id="PTHR43214">
    <property type="entry name" value="TWO-COMPONENT RESPONSE REGULATOR"/>
    <property type="match status" value="1"/>
</dbReference>
<dbReference type="PROSITE" id="PS50043">
    <property type="entry name" value="HTH_LUXR_2"/>
    <property type="match status" value="1"/>
</dbReference>
<keyword evidence="4" id="KW-0804">Transcription</keyword>
<feature type="domain" description="HTH luxR-type" evidence="6">
    <location>
        <begin position="145"/>
        <end position="210"/>
    </location>
</feature>
<dbReference type="SMART" id="SM00448">
    <property type="entry name" value="REC"/>
    <property type="match status" value="1"/>
</dbReference>
<dbReference type="Gene3D" id="3.40.50.2300">
    <property type="match status" value="1"/>
</dbReference>
<dbReference type="SUPFAM" id="SSF52172">
    <property type="entry name" value="CheY-like"/>
    <property type="match status" value="1"/>
</dbReference>
<keyword evidence="9" id="KW-1185">Reference proteome</keyword>
<evidence type="ECO:0000313" key="9">
    <source>
        <dbReference type="Proteomes" id="UP000535491"/>
    </source>
</evidence>
<keyword evidence="2" id="KW-0805">Transcription regulation</keyword>
<dbReference type="GO" id="GO:0000160">
    <property type="term" value="P:phosphorelay signal transduction system"/>
    <property type="evidence" value="ECO:0007669"/>
    <property type="project" value="InterPro"/>
</dbReference>
<comment type="caution">
    <text evidence="8">The sequence shown here is derived from an EMBL/GenBank/DDBJ whole genome shotgun (WGS) entry which is preliminary data.</text>
</comment>
<dbReference type="GO" id="GO:0003677">
    <property type="term" value="F:DNA binding"/>
    <property type="evidence" value="ECO:0007669"/>
    <property type="project" value="UniProtKB-KW"/>
</dbReference>
<evidence type="ECO:0000313" key="8">
    <source>
        <dbReference type="EMBL" id="MBA4496487.1"/>
    </source>
</evidence>
<dbReference type="CDD" id="cd06170">
    <property type="entry name" value="LuxR_C_like"/>
    <property type="match status" value="1"/>
</dbReference>
<evidence type="ECO:0000256" key="5">
    <source>
        <dbReference type="PROSITE-ProRule" id="PRU00169"/>
    </source>
</evidence>
<evidence type="ECO:0000256" key="4">
    <source>
        <dbReference type="ARBA" id="ARBA00023163"/>
    </source>
</evidence>
<dbReference type="EMBL" id="JACEIQ010000038">
    <property type="protein sequence ID" value="MBA4496487.1"/>
    <property type="molecule type" value="Genomic_DNA"/>
</dbReference>
<dbReference type="CDD" id="cd17535">
    <property type="entry name" value="REC_NarL-like"/>
    <property type="match status" value="1"/>
</dbReference>
<dbReference type="AlphaFoldDB" id="A0A7W2AAQ1"/>
<reference evidence="8 9" key="1">
    <citation type="submission" date="2020-07" db="EMBL/GenBank/DDBJ databases">
        <authorList>
            <person name="Feng H."/>
        </authorList>
    </citation>
    <scope>NUCLEOTIDE SEQUENCE [LARGE SCALE GENOMIC DNA]</scope>
    <source>
        <strain evidence="9">s-10</strain>
    </source>
</reference>
<dbReference type="InterPro" id="IPR058245">
    <property type="entry name" value="NreC/VraR/RcsB-like_REC"/>
</dbReference>
<evidence type="ECO:0000259" key="6">
    <source>
        <dbReference type="PROSITE" id="PS50043"/>
    </source>
</evidence>
<protein>
    <submittedName>
        <fullName evidence="8">Response regulator transcription factor</fullName>
    </submittedName>
</protein>
<dbReference type="InterPro" id="IPR000792">
    <property type="entry name" value="Tscrpt_reg_LuxR_C"/>
</dbReference>
<evidence type="ECO:0000256" key="1">
    <source>
        <dbReference type="ARBA" id="ARBA00022553"/>
    </source>
</evidence>
<dbReference type="GO" id="GO:0006355">
    <property type="term" value="P:regulation of DNA-templated transcription"/>
    <property type="evidence" value="ECO:0007669"/>
    <property type="project" value="InterPro"/>
</dbReference>
<sequence>MRNHCRILIGDDHEDARKAMRMILESDPGFEIVGEARTGQEVICLTEQMMPDMILMDINMPDLNGLEATRLIKERFPYVKIVMVTVSDDASDLFEALKKGAQGYLLKNLNPSIWLEYLQSLAADEAPMPREVARRILNEFSQAPSPPRESGLTAREQEILGLVARGLSNKEIAAQLSISEYTVKNHLKNIMQKLHLNNRVQLTRYAYEQGWVSPPLPGNDHL</sequence>
<dbReference type="Pfam" id="PF00072">
    <property type="entry name" value="Response_reg"/>
    <property type="match status" value="1"/>
</dbReference>
<proteinExistence type="predicted"/>
<dbReference type="InterPro" id="IPR039420">
    <property type="entry name" value="WalR-like"/>
</dbReference>
<dbReference type="PROSITE" id="PS50110">
    <property type="entry name" value="RESPONSE_REGULATORY"/>
    <property type="match status" value="1"/>
</dbReference>
<dbReference type="Proteomes" id="UP000535491">
    <property type="component" value="Unassembled WGS sequence"/>
</dbReference>
<gene>
    <name evidence="8" type="ORF">H1191_19705</name>
</gene>
<dbReference type="RefSeq" id="WP_181754949.1">
    <property type="nucleotide sequence ID" value="NZ_JACEIQ010000038.1"/>
</dbReference>
<evidence type="ECO:0000259" key="7">
    <source>
        <dbReference type="PROSITE" id="PS50110"/>
    </source>
</evidence>
<evidence type="ECO:0000256" key="2">
    <source>
        <dbReference type="ARBA" id="ARBA00023015"/>
    </source>
</evidence>
<accession>A0A7W2AAQ1</accession>
<name>A0A7W2AAQ1_9BACL</name>
<dbReference type="InterPro" id="IPR001789">
    <property type="entry name" value="Sig_transdc_resp-reg_receiver"/>
</dbReference>
<organism evidence="8 9">
    <name type="scientific">Paenactinomyces guangxiensis</name>
    <dbReference type="NCBI Taxonomy" id="1490290"/>
    <lineage>
        <taxon>Bacteria</taxon>
        <taxon>Bacillati</taxon>
        <taxon>Bacillota</taxon>
        <taxon>Bacilli</taxon>
        <taxon>Bacillales</taxon>
        <taxon>Thermoactinomycetaceae</taxon>
        <taxon>Paenactinomyces</taxon>
    </lineage>
</organism>
<evidence type="ECO:0000256" key="3">
    <source>
        <dbReference type="ARBA" id="ARBA00023125"/>
    </source>
</evidence>
<keyword evidence="3" id="KW-0238">DNA-binding</keyword>
<dbReference type="PROSITE" id="PS00622">
    <property type="entry name" value="HTH_LUXR_1"/>
    <property type="match status" value="1"/>
</dbReference>